<dbReference type="SUPFAM" id="SSF81321">
    <property type="entry name" value="Family A G protein-coupled receptor-like"/>
    <property type="match status" value="1"/>
</dbReference>
<proteinExistence type="predicted"/>
<feature type="transmembrane region" description="Helical" evidence="1">
    <location>
        <begin position="33"/>
        <end position="56"/>
    </location>
</feature>
<feature type="transmembrane region" description="Helical" evidence="1">
    <location>
        <begin position="101"/>
        <end position="127"/>
    </location>
</feature>
<dbReference type="InterPro" id="IPR005047">
    <property type="entry name" value="7TM_GPCR_serpentine_rcpt_Srxa"/>
</dbReference>
<evidence type="ECO:0000256" key="1">
    <source>
        <dbReference type="SAM" id="Phobius"/>
    </source>
</evidence>
<reference evidence="2" key="1">
    <citation type="submission" date="2022-08" db="UniProtKB">
        <authorList>
            <consortium name="EnsemblMetazoa"/>
        </authorList>
    </citation>
    <scope>IDENTIFICATION</scope>
    <source>
        <strain evidence="2">05x7-T-G4-1.051#20</strain>
    </source>
</reference>
<feature type="transmembrane region" description="Helical" evidence="1">
    <location>
        <begin position="188"/>
        <end position="209"/>
    </location>
</feature>
<accession>A0A8W8KKA2</accession>
<keyword evidence="1" id="KW-0472">Membrane</keyword>
<keyword evidence="1" id="KW-0812">Transmembrane</keyword>
<dbReference type="EnsemblMetazoa" id="G23844.1">
    <property type="protein sequence ID" value="G23844.1:cds"/>
    <property type="gene ID" value="G23844"/>
</dbReference>
<feature type="transmembrane region" description="Helical" evidence="1">
    <location>
        <begin position="148"/>
        <end position="168"/>
    </location>
</feature>
<name>A0A8W8KKA2_MAGGI</name>
<protein>
    <submittedName>
        <fullName evidence="2">Uncharacterized protein</fullName>
    </submittedName>
</protein>
<dbReference type="Pfam" id="PF03383">
    <property type="entry name" value="Serpentine_r_xa"/>
    <property type="match status" value="1"/>
</dbReference>
<dbReference type="Proteomes" id="UP000005408">
    <property type="component" value="Unassembled WGS sequence"/>
</dbReference>
<feature type="transmembrane region" description="Helical" evidence="1">
    <location>
        <begin position="68"/>
        <end position="89"/>
    </location>
</feature>
<evidence type="ECO:0000313" key="3">
    <source>
        <dbReference type="Proteomes" id="UP000005408"/>
    </source>
</evidence>
<keyword evidence="1" id="KW-1133">Transmembrane helix</keyword>
<evidence type="ECO:0000313" key="2">
    <source>
        <dbReference type="EnsemblMetazoa" id="G23844.1:cds"/>
    </source>
</evidence>
<organism evidence="2 3">
    <name type="scientific">Magallana gigas</name>
    <name type="common">Pacific oyster</name>
    <name type="synonym">Crassostrea gigas</name>
    <dbReference type="NCBI Taxonomy" id="29159"/>
    <lineage>
        <taxon>Eukaryota</taxon>
        <taxon>Metazoa</taxon>
        <taxon>Spiralia</taxon>
        <taxon>Lophotrochozoa</taxon>
        <taxon>Mollusca</taxon>
        <taxon>Bivalvia</taxon>
        <taxon>Autobranchia</taxon>
        <taxon>Pteriomorphia</taxon>
        <taxon>Ostreida</taxon>
        <taxon>Ostreoidea</taxon>
        <taxon>Ostreidae</taxon>
        <taxon>Magallana</taxon>
    </lineage>
</organism>
<dbReference type="Gene3D" id="1.20.1070.10">
    <property type="entry name" value="Rhodopsin 7-helix transmembrane proteins"/>
    <property type="match status" value="1"/>
</dbReference>
<dbReference type="AlphaFoldDB" id="A0A8W8KKA2"/>
<keyword evidence="3" id="KW-1185">Reference proteome</keyword>
<sequence length="329" mass="37872">MKFEHNGRVYNNCDIHDMSYTCEIPSSVQLDTVYIAMGLFLFIVMMLQNGAAILVFNITPDDRNVSRTIHSALMSSAVLYGLAQSPVWILYLNSDRDPDPILVYTCLIFLPGIFNTIFLWLSVLLAGHRTLIMLQPTNKNFWGKQLRFLRYIVVISIFCLILDIPRLISSVEDGCVFSNEYELIQQWILLVNRFICCLILGIMITFLTMKLWKHHKRRRILGARHTKYTVLESNTIVISSITLSIEATDTLLRVLQMAASARESELSVSLSVQNKLDYLKEEIFQTVHMTVFLGSKWRPRKVATGDLLEKSPKILPYYTQGYNRVNIFT</sequence>